<dbReference type="InterPro" id="IPR010796">
    <property type="entry name" value="C2_B9-type_dom"/>
</dbReference>
<proteinExistence type="predicted"/>
<dbReference type="EMBL" id="JAZDUA010000754">
    <property type="protein sequence ID" value="KAK7789454.1"/>
    <property type="molecule type" value="Genomic_DNA"/>
</dbReference>
<keyword evidence="2" id="KW-0963">Cytoplasm</keyword>
<evidence type="ECO:0000313" key="7">
    <source>
        <dbReference type="Proteomes" id="UP001378592"/>
    </source>
</evidence>
<dbReference type="PROSITE" id="PS51381">
    <property type="entry name" value="C2_B9"/>
    <property type="match status" value="1"/>
</dbReference>
<dbReference type="GO" id="GO:0036038">
    <property type="term" value="C:MKS complex"/>
    <property type="evidence" value="ECO:0007669"/>
    <property type="project" value="TreeGrafter"/>
</dbReference>
<sequence length="549" mass="62635">MSSREQNFVTGVYRCKDPIKNFKIKIKLEQDRTTLIPLPDFESAHADNADCTSNIIEKREEKLISWQEKIFSPFEVSYYTHIGNCHNPLEEKYHNEVTTLFKGCVPSRKIFTYTNADNFSEIEHTNSLTSETKSVSTVLGLGMSEMQQKRRFRRNKSHLKEIRLANRHIVDFSPTDEIKKTNHFLQSSFQSFYILADLSPKESSEQEDWIGRSEYVLCTIKYETDSNIVYVTPDFSSPALNGQSTPYYIEVDGDSRNVYQYWLEDASESLVEEDKGKEEAILCQLLGRQLDIRQMKVGTEFDVPHRNIIMMYILGEIVCAEEFEYNDLFVHFLFELPKGWSCSNQQLSGITQKCHTNGTGSAYFGHLFETHLLLKVESLSAEADSVPSWPQLFVEVLSLDSWGRFRVEGYCFLKVPPHPGQHHFALPTWRPITNGPSGELRRFFIGGAPGFEDLSSVGIPATFEGAHLSKLGLKTTGSGTVHLRLNILHQSSEISSDTSNLENSENRNRHSFLLEQLSASTIVNSVNSVMTAFKKARERMIRAREGLDI</sequence>
<evidence type="ECO:0008006" key="8">
    <source>
        <dbReference type="Google" id="ProtNLM"/>
    </source>
</evidence>
<evidence type="ECO:0000256" key="1">
    <source>
        <dbReference type="ARBA" id="ARBA00004120"/>
    </source>
</evidence>
<dbReference type="Proteomes" id="UP001378592">
    <property type="component" value="Unassembled WGS sequence"/>
</dbReference>
<keyword evidence="3" id="KW-0970">Cilium biogenesis/degradation</keyword>
<evidence type="ECO:0000256" key="4">
    <source>
        <dbReference type="ARBA" id="ARBA00023212"/>
    </source>
</evidence>
<dbReference type="PANTHER" id="PTHR12968">
    <property type="entry name" value="B9 DOMAIN-CONTAINING"/>
    <property type="match status" value="1"/>
</dbReference>
<evidence type="ECO:0000256" key="5">
    <source>
        <dbReference type="ARBA" id="ARBA00023273"/>
    </source>
</evidence>
<keyword evidence="5" id="KW-0966">Cell projection</keyword>
<dbReference type="PANTHER" id="PTHR12968:SF4">
    <property type="entry name" value="TECTONIC-LIKE COMPLEX MEMBER MKS1"/>
    <property type="match status" value="1"/>
</dbReference>
<keyword evidence="4" id="KW-0206">Cytoskeleton</keyword>
<dbReference type="GO" id="GO:0060271">
    <property type="term" value="P:cilium assembly"/>
    <property type="evidence" value="ECO:0007669"/>
    <property type="project" value="TreeGrafter"/>
</dbReference>
<accession>A0AAN9YYB4</accession>
<protein>
    <recommendedName>
        <fullName evidence="8">Meckel syndrome type 1 protein</fullName>
    </recommendedName>
</protein>
<evidence type="ECO:0000256" key="2">
    <source>
        <dbReference type="ARBA" id="ARBA00022490"/>
    </source>
</evidence>
<name>A0AAN9YYB4_9ORTH</name>
<reference evidence="6 7" key="1">
    <citation type="submission" date="2024-03" db="EMBL/GenBank/DDBJ databases">
        <title>The genome assembly and annotation of the cricket Gryllus longicercus Weissman &amp; Gray.</title>
        <authorList>
            <person name="Szrajer S."/>
            <person name="Gray D."/>
            <person name="Ylla G."/>
        </authorList>
    </citation>
    <scope>NUCLEOTIDE SEQUENCE [LARGE SCALE GENOMIC DNA]</scope>
    <source>
        <strain evidence="6">DAG 2021-001</strain>
        <tissue evidence="6">Whole body minus gut</tissue>
    </source>
</reference>
<gene>
    <name evidence="6" type="ORF">R5R35_012650</name>
</gene>
<comment type="subcellular location">
    <subcellularLocation>
        <location evidence="1">Cytoplasm</location>
        <location evidence="1">Cytoskeleton</location>
        <location evidence="1">Cilium basal body</location>
    </subcellularLocation>
</comment>
<keyword evidence="7" id="KW-1185">Reference proteome</keyword>
<dbReference type="Pfam" id="PF07162">
    <property type="entry name" value="B9-C2"/>
    <property type="match status" value="1"/>
</dbReference>
<organism evidence="6 7">
    <name type="scientific">Gryllus longicercus</name>
    <dbReference type="NCBI Taxonomy" id="2509291"/>
    <lineage>
        <taxon>Eukaryota</taxon>
        <taxon>Metazoa</taxon>
        <taxon>Ecdysozoa</taxon>
        <taxon>Arthropoda</taxon>
        <taxon>Hexapoda</taxon>
        <taxon>Insecta</taxon>
        <taxon>Pterygota</taxon>
        <taxon>Neoptera</taxon>
        <taxon>Polyneoptera</taxon>
        <taxon>Orthoptera</taxon>
        <taxon>Ensifera</taxon>
        <taxon>Gryllidea</taxon>
        <taxon>Grylloidea</taxon>
        <taxon>Gryllidae</taxon>
        <taxon>Gryllinae</taxon>
        <taxon>Gryllus</taxon>
    </lineage>
</organism>
<comment type="caution">
    <text evidence="6">The sequence shown here is derived from an EMBL/GenBank/DDBJ whole genome shotgun (WGS) entry which is preliminary data.</text>
</comment>
<dbReference type="AlphaFoldDB" id="A0AAN9YYB4"/>
<evidence type="ECO:0000313" key="6">
    <source>
        <dbReference type="EMBL" id="KAK7789454.1"/>
    </source>
</evidence>
<evidence type="ECO:0000256" key="3">
    <source>
        <dbReference type="ARBA" id="ARBA00022794"/>
    </source>
</evidence>